<accession>A0A931AY19</accession>
<gene>
    <name evidence="2" type="ORF">I2501_02725</name>
</gene>
<dbReference type="Pfam" id="PF01869">
    <property type="entry name" value="BcrAD_BadFG"/>
    <property type="match status" value="1"/>
</dbReference>
<dbReference type="AlphaFoldDB" id="A0A931AY19"/>
<dbReference type="InterPro" id="IPR052519">
    <property type="entry name" value="Euk-type_GlcNAc_Kinase"/>
</dbReference>
<protein>
    <submittedName>
        <fullName evidence="2">ATPase</fullName>
    </submittedName>
</protein>
<keyword evidence="3" id="KW-1185">Reference proteome</keyword>
<dbReference type="PANTHER" id="PTHR43190">
    <property type="entry name" value="N-ACETYL-D-GLUCOSAMINE KINASE"/>
    <property type="match status" value="1"/>
</dbReference>
<comment type="caution">
    <text evidence="2">The sequence shown here is derived from an EMBL/GenBank/DDBJ whole genome shotgun (WGS) entry which is preliminary data.</text>
</comment>
<evidence type="ECO:0000313" key="2">
    <source>
        <dbReference type="EMBL" id="MBF9066954.1"/>
    </source>
</evidence>
<sequence length="354" mass="34563">MAAVLAVDLGKTGCRAGLWLDPAGLCEGPGSTDGADAPLATRQLPGAPGLAAPDGAAQAEALVRSVSAELLAETGIDQLDALCIGAAGAIAAPDAARALAETLLDAIPTDQVAVTSDAVTAHAGALGTATGVVLAAGTGAVALGVGEAGAFSVVDGWGPWLGDEGSGAWIGLAGLRAALRARDGRGEPTTLSHEATELFGDLGRLPGVLEQGGNPARSAASFAPAVARSAAAGDPVAVAILRDAAAALATTVATAARLTAPSGGSGARADEEPVTVTVAVTGGLVHLGAPLLDPLHAALARHRPRLRLQEALGDPLHGARLLARQADGPHEPLVTRLHRRAPSAASTGGGTGHS</sequence>
<organism evidence="2 3">
    <name type="scientific">Streptacidiphilus fuscans</name>
    <dbReference type="NCBI Taxonomy" id="2789292"/>
    <lineage>
        <taxon>Bacteria</taxon>
        <taxon>Bacillati</taxon>
        <taxon>Actinomycetota</taxon>
        <taxon>Actinomycetes</taxon>
        <taxon>Kitasatosporales</taxon>
        <taxon>Streptomycetaceae</taxon>
        <taxon>Streptacidiphilus</taxon>
    </lineage>
</organism>
<dbReference type="Gene3D" id="3.30.420.40">
    <property type="match status" value="2"/>
</dbReference>
<dbReference type="EMBL" id="JADPRT010000001">
    <property type="protein sequence ID" value="MBF9066954.1"/>
    <property type="molecule type" value="Genomic_DNA"/>
</dbReference>
<reference evidence="2" key="1">
    <citation type="submission" date="2020-11" db="EMBL/GenBank/DDBJ databases">
        <title>Isolation and identification of active actinomycetes.</title>
        <authorList>
            <person name="Yu B."/>
        </authorList>
    </citation>
    <scope>NUCLEOTIDE SEQUENCE</scope>
    <source>
        <strain evidence="2">NEAU-YB345</strain>
    </source>
</reference>
<evidence type="ECO:0000259" key="1">
    <source>
        <dbReference type="Pfam" id="PF01869"/>
    </source>
</evidence>
<dbReference type="Proteomes" id="UP000657385">
    <property type="component" value="Unassembled WGS sequence"/>
</dbReference>
<name>A0A931AY19_9ACTN</name>
<dbReference type="PANTHER" id="PTHR43190:SF3">
    <property type="entry name" value="N-ACETYL-D-GLUCOSAMINE KINASE"/>
    <property type="match status" value="1"/>
</dbReference>
<dbReference type="SUPFAM" id="SSF53067">
    <property type="entry name" value="Actin-like ATPase domain"/>
    <property type="match status" value="1"/>
</dbReference>
<dbReference type="RefSeq" id="WP_196192118.1">
    <property type="nucleotide sequence ID" value="NZ_JADPRT010000001.1"/>
</dbReference>
<proteinExistence type="predicted"/>
<feature type="domain" description="ATPase BadF/BadG/BcrA/BcrD type" evidence="1">
    <location>
        <begin position="56"/>
        <end position="258"/>
    </location>
</feature>
<dbReference type="InterPro" id="IPR043129">
    <property type="entry name" value="ATPase_NBD"/>
</dbReference>
<dbReference type="InterPro" id="IPR002731">
    <property type="entry name" value="ATPase_BadF"/>
</dbReference>
<evidence type="ECO:0000313" key="3">
    <source>
        <dbReference type="Proteomes" id="UP000657385"/>
    </source>
</evidence>